<evidence type="ECO:0000313" key="2">
    <source>
        <dbReference type="Proteomes" id="UP000001007"/>
    </source>
</evidence>
<evidence type="ECO:0000313" key="1">
    <source>
        <dbReference type="EMBL" id="AAM73129.1"/>
    </source>
</evidence>
<dbReference type="EnsemblBacteria" id="AAM73129">
    <property type="protein sequence ID" value="AAM73129"/>
    <property type="gene ID" value="CT1910"/>
</dbReference>
<dbReference type="KEGG" id="cte:CT1910"/>
<dbReference type="OrthoDB" id="1496189at2"/>
<dbReference type="HOGENOM" id="CLU_3364074_0_0_10"/>
<sequence length="35" mass="4093">MWLIKHWFSASTFVVKIATFAKPQNVMGNNKKQKL</sequence>
<protein>
    <submittedName>
        <fullName evidence="1">Uncharacterized protein</fullName>
    </submittedName>
</protein>
<name>Q8KB79_CHLTE</name>
<dbReference type="EMBL" id="AE006470">
    <property type="protein sequence ID" value="AAM73129.1"/>
    <property type="molecule type" value="Genomic_DNA"/>
</dbReference>
<keyword evidence="2" id="KW-1185">Reference proteome</keyword>
<dbReference type="AlphaFoldDB" id="Q8KB79"/>
<organism evidence="1 2">
    <name type="scientific">Chlorobaculum tepidum (strain ATCC 49652 / DSM 12025 / NBRC 103806 / TLS)</name>
    <name type="common">Chlorobium tepidum</name>
    <dbReference type="NCBI Taxonomy" id="194439"/>
    <lineage>
        <taxon>Bacteria</taxon>
        <taxon>Pseudomonadati</taxon>
        <taxon>Chlorobiota</taxon>
        <taxon>Chlorobiia</taxon>
        <taxon>Chlorobiales</taxon>
        <taxon>Chlorobiaceae</taxon>
        <taxon>Chlorobaculum</taxon>
    </lineage>
</organism>
<proteinExistence type="predicted"/>
<reference evidence="1 2" key="1">
    <citation type="journal article" date="2002" name="Proc. Natl. Acad. Sci. U.S.A.">
        <title>The complete genome sequence of Chlorobium tepidum TLS, a photosynthetic, anaerobic, green-sulfur bacterium.</title>
        <authorList>
            <person name="Eisen J.A."/>
            <person name="Nelson K.E."/>
            <person name="Paulsen I.T."/>
            <person name="Heidelberg J.F."/>
            <person name="Wu M."/>
            <person name="Dodson R.J."/>
            <person name="Deboy R."/>
            <person name="Gwinn M.L."/>
            <person name="Nelson W.C."/>
            <person name="Haft D.H."/>
            <person name="Hickey E.K."/>
            <person name="Peterson J.D."/>
            <person name="Durkin A.S."/>
            <person name="Kolonay J.L."/>
            <person name="Yang F."/>
            <person name="Holt I."/>
            <person name="Umayam L.A."/>
            <person name="Mason T."/>
            <person name="Brenner M."/>
            <person name="Shea T.P."/>
            <person name="Parksey D."/>
            <person name="Nierman W.C."/>
            <person name="Feldblyum T.V."/>
            <person name="Hansen C.L."/>
            <person name="Craven M.B."/>
            <person name="Radune D."/>
            <person name="Vamathevan J."/>
            <person name="Khouri H."/>
            <person name="White O."/>
            <person name="Gruber T.M."/>
            <person name="Ketchum K.A."/>
            <person name="Venter J.C."/>
            <person name="Tettelin H."/>
            <person name="Bryant D.A."/>
            <person name="Fraser C.M."/>
        </authorList>
    </citation>
    <scope>NUCLEOTIDE SEQUENCE [LARGE SCALE GENOMIC DNA]</scope>
    <source>
        <strain evidence="2">ATCC 49652 / DSM 12025 / NBRC 103806 / TLS</strain>
    </source>
</reference>
<accession>Q8KB79</accession>
<gene>
    <name evidence="1" type="ordered locus">CT1910</name>
</gene>
<dbReference type="Proteomes" id="UP000001007">
    <property type="component" value="Chromosome"/>
</dbReference>